<keyword evidence="3" id="KW-1185">Reference proteome</keyword>
<evidence type="ECO:0000256" key="1">
    <source>
        <dbReference type="SAM" id="Phobius"/>
    </source>
</evidence>
<keyword evidence="1" id="KW-0472">Membrane</keyword>
<proteinExistence type="predicted"/>
<dbReference type="AlphaFoldDB" id="A0A1G7I9T5"/>
<keyword evidence="1" id="KW-1133">Transmembrane helix</keyword>
<dbReference type="Proteomes" id="UP000199406">
    <property type="component" value="Unassembled WGS sequence"/>
</dbReference>
<protein>
    <submittedName>
        <fullName evidence="2">Uncharacterized protein</fullName>
    </submittedName>
</protein>
<dbReference type="RefSeq" id="WP_091763980.1">
    <property type="nucleotide sequence ID" value="NZ_FNBT01000001.1"/>
</dbReference>
<accession>A0A1G7I9T5</accession>
<evidence type="ECO:0000313" key="3">
    <source>
        <dbReference type="Proteomes" id="UP000199406"/>
    </source>
</evidence>
<evidence type="ECO:0000313" key="2">
    <source>
        <dbReference type="EMBL" id="SDF09099.1"/>
    </source>
</evidence>
<gene>
    <name evidence="2" type="ORF">SAMN05660662_1063</name>
</gene>
<name>A0A1G7I9T5_9ACTN</name>
<feature type="transmembrane region" description="Helical" evidence="1">
    <location>
        <begin position="55"/>
        <end position="74"/>
    </location>
</feature>
<organism evidence="2 3">
    <name type="scientific">Blastococcus aurantiacus</name>
    <dbReference type="NCBI Taxonomy" id="1550231"/>
    <lineage>
        <taxon>Bacteria</taxon>
        <taxon>Bacillati</taxon>
        <taxon>Actinomycetota</taxon>
        <taxon>Actinomycetes</taxon>
        <taxon>Geodermatophilales</taxon>
        <taxon>Geodermatophilaceae</taxon>
        <taxon>Blastococcus</taxon>
    </lineage>
</organism>
<keyword evidence="1" id="KW-0812">Transmembrane</keyword>
<dbReference type="OrthoDB" id="10004215at2"/>
<dbReference type="EMBL" id="FNBT01000001">
    <property type="protein sequence ID" value="SDF09099.1"/>
    <property type="molecule type" value="Genomic_DNA"/>
</dbReference>
<sequence>MTLLWVGGFAVALGTGLLLFRRPLTAWNARGADAMRSRHKTQVSDPNDGYPRYIVGVGALILGVGVVLVVLGTLRL</sequence>
<reference evidence="3" key="1">
    <citation type="submission" date="2016-10" db="EMBL/GenBank/DDBJ databases">
        <authorList>
            <person name="Varghese N."/>
            <person name="Submissions S."/>
        </authorList>
    </citation>
    <scope>NUCLEOTIDE SEQUENCE [LARGE SCALE GENOMIC DNA]</scope>
    <source>
        <strain evidence="3">DSM 44268</strain>
    </source>
</reference>